<feature type="region of interest" description="Disordered" evidence="2">
    <location>
        <begin position="422"/>
        <end position="480"/>
    </location>
</feature>
<dbReference type="GeneID" id="18260737"/>
<accession>G0SGN5</accession>
<feature type="compositionally biased region" description="Low complexity" evidence="2">
    <location>
        <begin position="103"/>
        <end position="116"/>
    </location>
</feature>
<feature type="compositionally biased region" description="Basic and acidic residues" evidence="2">
    <location>
        <begin position="78"/>
        <end position="102"/>
    </location>
</feature>
<dbReference type="OrthoDB" id="5428925at2759"/>
<feature type="compositionally biased region" description="Low complexity" evidence="2">
    <location>
        <begin position="264"/>
        <end position="278"/>
    </location>
</feature>
<name>G0SGN5_CHATD</name>
<feature type="compositionally biased region" description="Polar residues" evidence="2">
    <location>
        <begin position="150"/>
        <end position="161"/>
    </location>
</feature>
<keyword evidence="4" id="KW-1185">Reference proteome</keyword>
<reference evidence="3 4" key="1">
    <citation type="journal article" date="2011" name="Cell">
        <title>Insight into structure and assembly of the nuclear pore complex by utilizing the genome of a eukaryotic thermophile.</title>
        <authorList>
            <person name="Amlacher S."/>
            <person name="Sarges P."/>
            <person name="Flemming D."/>
            <person name="van Noort V."/>
            <person name="Kunze R."/>
            <person name="Devos D.P."/>
            <person name="Arumugam M."/>
            <person name="Bork P."/>
            <person name="Hurt E."/>
        </authorList>
    </citation>
    <scope>NUCLEOTIDE SEQUENCE [LARGE SCALE GENOMIC DNA]</scope>
    <source>
        <strain evidence="4">DSM 1495 / CBS 144.50 / IMI 039719</strain>
    </source>
</reference>
<feature type="region of interest" description="Disordered" evidence="2">
    <location>
        <begin position="339"/>
        <end position="408"/>
    </location>
</feature>
<dbReference type="eggNOG" id="ENOG502T2EZ">
    <property type="taxonomic scope" value="Eukaryota"/>
</dbReference>
<dbReference type="EMBL" id="GL988047">
    <property type="protein sequence ID" value="EGS17374.1"/>
    <property type="molecule type" value="Genomic_DNA"/>
</dbReference>
<feature type="compositionally biased region" description="Low complexity" evidence="2">
    <location>
        <begin position="660"/>
        <end position="673"/>
    </location>
</feature>
<feature type="compositionally biased region" description="Polar residues" evidence="2">
    <location>
        <begin position="172"/>
        <end position="195"/>
    </location>
</feature>
<evidence type="ECO:0000256" key="1">
    <source>
        <dbReference type="SAM" id="Coils"/>
    </source>
</evidence>
<evidence type="ECO:0000313" key="3">
    <source>
        <dbReference type="EMBL" id="EGS17374.1"/>
    </source>
</evidence>
<evidence type="ECO:0000313" key="4">
    <source>
        <dbReference type="Proteomes" id="UP000008066"/>
    </source>
</evidence>
<protein>
    <submittedName>
        <fullName evidence="3">Uncharacterized protein</fullName>
    </submittedName>
</protein>
<feature type="compositionally biased region" description="Acidic residues" evidence="2">
    <location>
        <begin position="685"/>
        <end position="698"/>
    </location>
</feature>
<feature type="region of interest" description="Disordered" evidence="2">
    <location>
        <begin position="1"/>
        <end position="292"/>
    </location>
</feature>
<sequence>MPSLFGKSGSTLGRAKSRHKSIRGTISAPIPIPTSPVGGDFPFQNRMSIKTTVTADDDLLTRRPGTGATPPGPVNDGPKPDEPSVQSDLHRSEDLPAPRTRDGSASSGGVSASRSNAPDEKPSTPPQPLGAGEALQRTPSRSPSRKSLQRRTSPARTSPSGVSAPAGRATNPALSSTVRYSVISDTPSKQTTQGTPVRKKSTFRSALEKIFGRGRKKSNEMDPTPPNLTQHAQHAQHRSVSHDLGPEGYKTTDSLQDPSALVRPAAPSPKRSASAPISEYDRPLRSHSIGPEDIMMIESARNSLHADAAGIATAQPAEQTRRRAATTGNPLLFRPHLHNQEWGHGLSPRPASAQGRRSRLGIQTDLEDPSEIGRAITSDSGHGTRRRSRSLSGLQDLASMQSHSRRRSDEIRYWRESYDPGFTSPISSNIQGDIDDTAAGDPSAPVSPTTDRAPRSPPQPPFSFGTVKEEEAAAEDPAPQEEVPIETRVVGLEARTAHLEQLVDKLSRLVPGFDDAAQHHIDLDARSQVSIGEAATNPGSRASPRGGQSPRLPFSPAFNPVVRGASSLPILGGQKHYHSLNRDEVIAELRNELEAERAARQVLEAQVKKLSERVNTLSTTMFAMVRGPSETRLQERLGPPAQAAKVVPISPLPLPRKVTVPRPVRQIPVQQQHQQEEATRSVFESSDEDDETDTEDEGTPNTKRPYTLSLSTTTASRAVARGDGREQETAAAAAAEEEEEEEYQTPKEEARVPRGAFGEVLRDDYDDGDNGEGQKGEGEEKRKKAARTLSLSQLTMRRRGV</sequence>
<feature type="coiled-coil region" evidence="1">
    <location>
        <begin position="586"/>
        <end position="620"/>
    </location>
</feature>
<proteinExistence type="predicted"/>
<gene>
    <name evidence="3" type="ORF">CTHT_0066990</name>
</gene>
<dbReference type="SUPFAM" id="SSF144284">
    <property type="entry name" value="Sec2 N-terminal region"/>
    <property type="match status" value="1"/>
</dbReference>
<feature type="compositionally biased region" description="Basic and acidic residues" evidence="2">
    <location>
        <begin position="772"/>
        <end position="782"/>
    </location>
</feature>
<keyword evidence="1" id="KW-0175">Coiled coil</keyword>
<organism evidence="4">
    <name type="scientific">Chaetomium thermophilum (strain DSM 1495 / CBS 144.50 / IMI 039719)</name>
    <name type="common">Thermochaetoides thermophila</name>
    <dbReference type="NCBI Taxonomy" id="759272"/>
    <lineage>
        <taxon>Eukaryota</taxon>
        <taxon>Fungi</taxon>
        <taxon>Dikarya</taxon>
        <taxon>Ascomycota</taxon>
        <taxon>Pezizomycotina</taxon>
        <taxon>Sordariomycetes</taxon>
        <taxon>Sordariomycetidae</taxon>
        <taxon>Sordariales</taxon>
        <taxon>Chaetomiaceae</taxon>
        <taxon>Thermochaetoides</taxon>
    </lineage>
</organism>
<dbReference type="HOGENOM" id="CLU_015357_0_0_1"/>
<dbReference type="Proteomes" id="UP000008066">
    <property type="component" value="Unassembled WGS sequence"/>
</dbReference>
<feature type="compositionally biased region" description="Polar residues" evidence="2">
    <location>
        <begin position="45"/>
        <end position="54"/>
    </location>
</feature>
<dbReference type="AlphaFoldDB" id="G0SGN5"/>
<feature type="region of interest" description="Disordered" evidence="2">
    <location>
        <begin position="653"/>
        <end position="801"/>
    </location>
</feature>
<dbReference type="OMA" id="FADMKQV"/>
<dbReference type="STRING" id="759272.G0SGN5"/>
<dbReference type="RefSeq" id="XP_006696992.1">
    <property type="nucleotide sequence ID" value="XM_006696929.1"/>
</dbReference>
<dbReference type="KEGG" id="cthr:CTHT_0066990"/>
<evidence type="ECO:0000256" key="2">
    <source>
        <dbReference type="SAM" id="MobiDB-lite"/>
    </source>
</evidence>